<evidence type="ECO:0000256" key="1">
    <source>
        <dbReference type="SAM" id="Phobius"/>
    </source>
</evidence>
<accession>A0A937AI93</accession>
<reference evidence="2" key="1">
    <citation type="submission" date="2021-01" db="EMBL/GenBank/DDBJ databases">
        <title>Marivirga sp. nov., isolated from intertidal surface sediments.</title>
        <authorList>
            <person name="Zhang M."/>
        </authorList>
    </citation>
    <scope>NUCLEOTIDE SEQUENCE</scope>
    <source>
        <strain evidence="2">SM1354</strain>
    </source>
</reference>
<evidence type="ECO:0000313" key="2">
    <source>
        <dbReference type="EMBL" id="MBL0766029.1"/>
    </source>
</evidence>
<dbReference type="Proteomes" id="UP000642920">
    <property type="component" value="Unassembled WGS sequence"/>
</dbReference>
<feature type="transmembrane region" description="Helical" evidence="1">
    <location>
        <begin position="43"/>
        <end position="63"/>
    </location>
</feature>
<dbReference type="EMBL" id="JAERQG010000003">
    <property type="protein sequence ID" value="MBL0766029.1"/>
    <property type="molecule type" value="Genomic_DNA"/>
</dbReference>
<feature type="transmembrane region" description="Helical" evidence="1">
    <location>
        <begin position="75"/>
        <end position="96"/>
    </location>
</feature>
<gene>
    <name evidence="2" type="ORF">JKP34_12255</name>
</gene>
<comment type="caution">
    <text evidence="2">The sequence shown here is derived from an EMBL/GenBank/DDBJ whole genome shotgun (WGS) entry which is preliminary data.</text>
</comment>
<feature type="transmembrane region" description="Helical" evidence="1">
    <location>
        <begin position="155"/>
        <end position="174"/>
    </location>
</feature>
<protein>
    <submittedName>
        <fullName evidence="2">Uncharacterized protein</fullName>
    </submittedName>
</protein>
<organism evidence="2 3">
    <name type="scientific">Marivirga atlantica</name>
    <dbReference type="NCBI Taxonomy" id="1548457"/>
    <lineage>
        <taxon>Bacteria</taxon>
        <taxon>Pseudomonadati</taxon>
        <taxon>Bacteroidota</taxon>
        <taxon>Cytophagia</taxon>
        <taxon>Cytophagales</taxon>
        <taxon>Marivirgaceae</taxon>
        <taxon>Marivirga</taxon>
    </lineage>
</organism>
<keyword evidence="3" id="KW-1185">Reference proteome</keyword>
<sequence length="197" mass="22574">MNDFDELKNKWKNDKADLGQTKTADSEKLVAQARATKNKSRNAQLSTIAILSITLMVLVYFFTEVAPFKEVLSRVGVLLMCGGLLIRIIIEIVSLVKASQLSINLKTDELSKRMVAYYHYRSKIHGAFTITIVALYIIGFYMLTPEFMKYLDMKWIWLMDIGFVFIALTVFYVIRKGVLKELAILREFSAVQNDLNN</sequence>
<keyword evidence="1" id="KW-0472">Membrane</keyword>
<keyword evidence="1" id="KW-0812">Transmembrane</keyword>
<proteinExistence type="predicted"/>
<feature type="transmembrane region" description="Helical" evidence="1">
    <location>
        <begin position="124"/>
        <end position="143"/>
    </location>
</feature>
<evidence type="ECO:0000313" key="3">
    <source>
        <dbReference type="Proteomes" id="UP000642920"/>
    </source>
</evidence>
<name>A0A937AI93_9BACT</name>
<dbReference type="AlphaFoldDB" id="A0A937AI93"/>
<dbReference type="RefSeq" id="WP_201921783.1">
    <property type="nucleotide sequence ID" value="NZ_JAERQG010000003.1"/>
</dbReference>
<keyword evidence="1" id="KW-1133">Transmembrane helix</keyword>